<dbReference type="InterPro" id="IPR009463">
    <property type="entry name" value="DUF1087"/>
</dbReference>
<dbReference type="Pfam" id="PF00176">
    <property type="entry name" value="SNF2-rel_dom"/>
    <property type="match status" value="2"/>
</dbReference>
<dbReference type="InterPro" id="IPR049730">
    <property type="entry name" value="SNF2/RAD54-like_C"/>
</dbReference>
<dbReference type="PANTHER" id="PTHR45623:SF6">
    <property type="entry name" value="CHROMODOMAIN-HELICASE-DNA-BINDING PROTEIN 5"/>
    <property type="match status" value="1"/>
</dbReference>
<organism evidence="23 24">
    <name type="scientific">Cairina moschata</name>
    <name type="common">Muscovy duck</name>
    <dbReference type="NCBI Taxonomy" id="8855"/>
    <lineage>
        <taxon>Eukaryota</taxon>
        <taxon>Metazoa</taxon>
        <taxon>Chordata</taxon>
        <taxon>Craniata</taxon>
        <taxon>Vertebrata</taxon>
        <taxon>Euteleostomi</taxon>
        <taxon>Archelosauria</taxon>
        <taxon>Archosauria</taxon>
        <taxon>Dinosauria</taxon>
        <taxon>Saurischia</taxon>
        <taxon>Theropoda</taxon>
        <taxon>Coelurosauria</taxon>
        <taxon>Aves</taxon>
        <taxon>Neognathae</taxon>
        <taxon>Galloanserae</taxon>
        <taxon>Anseriformes</taxon>
        <taxon>Anatidae</taxon>
        <taxon>Anatinae</taxon>
        <taxon>Cairina</taxon>
    </lineage>
</organism>
<dbReference type="InterPro" id="IPR001965">
    <property type="entry name" value="Znf_PHD"/>
</dbReference>
<dbReference type="SMART" id="SM00487">
    <property type="entry name" value="DEXDc"/>
    <property type="match status" value="1"/>
</dbReference>
<dbReference type="Gene3D" id="3.40.50.10810">
    <property type="entry name" value="Tandem AAA-ATPase domain"/>
    <property type="match status" value="1"/>
</dbReference>
<evidence type="ECO:0000256" key="8">
    <source>
        <dbReference type="ARBA" id="ARBA00022801"/>
    </source>
</evidence>
<keyword evidence="15" id="KW-0539">Nucleus</keyword>
<evidence type="ECO:0000256" key="18">
    <source>
        <dbReference type="SAM" id="MobiDB-lite"/>
    </source>
</evidence>
<dbReference type="PROSITE" id="PS00690">
    <property type="entry name" value="DEAH_ATP_HELICASE"/>
    <property type="match status" value="1"/>
</dbReference>
<evidence type="ECO:0000256" key="16">
    <source>
        <dbReference type="ARBA" id="ARBA00049360"/>
    </source>
</evidence>
<evidence type="ECO:0000256" key="7">
    <source>
        <dbReference type="ARBA" id="ARBA00022771"/>
    </source>
</evidence>
<feature type="domain" description="PHD-type" evidence="20">
    <location>
        <begin position="252"/>
        <end position="299"/>
    </location>
</feature>
<dbReference type="SMART" id="SM01146">
    <property type="entry name" value="DUF1086"/>
    <property type="match status" value="1"/>
</dbReference>
<dbReference type="PANTHER" id="PTHR45623">
    <property type="entry name" value="CHROMODOMAIN-HELICASE-DNA-BINDING PROTEIN 3-RELATED-RELATED"/>
    <property type="match status" value="1"/>
</dbReference>
<dbReference type="InterPro" id="IPR038718">
    <property type="entry name" value="SNF2-like_sf"/>
</dbReference>
<dbReference type="InterPro" id="IPR013083">
    <property type="entry name" value="Znf_RING/FYVE/PHD"/>
</dbReference>
<dbReference type="GO" id="GO:0016887">
    <property type="term" value="F:ATP hydrolysis activity"/>
    <property type="evidence" value="ECO:0007669"/>
    <property type="project" value="TreeGrafter"/>
</dbReference>
<keyword evidence="14" id="KW-0804">Transcription</keyword>
<comment type="similarity">
    <text evidence="2">Belongs to the SNF2/RAD54 helicase family.</text>
</comment>
<dbReference type="InterPro" id="IPR011011">
    <property type="entry name" value="Znf_FYVE_PHD"/>
</dbReference>
<comment type="catalytic activity">
    <reaction evidence="16">
        <text>ATP + H2O = ADP + phosphate + H(+)</text>
        <dbReference type="Rhea" id="RHEA:13065"/>
        <dbReference type="ChEBI" id="CHEBI:15377"/>
        <dbReference type="ChEBI" id="CHEBI:15378"/>
        <dbReference type="ChEBI" id="CHEBI:30616"/>
        <dbReference type="ChEBI" id="CHEBI:43474"/>
        <dbReference type="ChEBI" id="CHEBI:456216"/>
    </reaction>
</comment>
<reference evidence="23" key="2">
    <citation type="submission" date="2025-08" db="UniProtKB">
        <authorList>
            <consortium name="Ensembl"/>
        </authorList>
    </citation>
    <scope>IDENTIFICATION</scope>
</reference>
<dbReference type="InterPro" id="IPR027417">
    <property type="entry name" value="P-loop_NTPase"/>
</dbReference>
<keyword evidence="4" id="KW-0479">Metal-binding</keyword>
<feature type="region of interest" description="Disordered" evidence="18">
    <location>
        <begin position="156"/>
        <end position="181"/>
    </location>
</feature>
<feature type="compositionally biased region" description="Basic and acidic residues" evidence="18">
    <location>
        <begin position="1669"/>
        <end position="1679"/>
    </location>
</feature>
<reference evidence="23" key="1">
    <citation type="submission" date="2018-09" db="EMBL/GenBank/DDBJ databases">
        <title>Common duck and Muscovy duck high density SNP chip.</title>
        <authorList>
            <person name="Vignal A."/>
            <person name="Thebault N."/>
            <person name="Warren W.C."/>
        </authorList>
    </citation>
    <scope>NUCLEOTIDE SEQUENCE [LARGE SCALE GENOMIC DNA]</scope>
</reference>
<dbReference type="Pfam" id="PF06465">
    <property type="entry name" value="DUF1087"/>
    <property type="match status" value="1"/>
</dbReference>
<reference evidence="23" key="3">
    <citation type="submission" date="2025-09" db="UniProtKB">
        <authorList>
            <consortium name="Ensembl"/>
        </authorList>
    </citation>
    <scope>IDENTIFICATION</scope>
</reference>
<proteinExistence type="inferred from homology"/>
<keyword evidence="7 17" id="KW-0863">Zinc-finger</keyword>
<dbReference type="InterPro" id="IPR002464">
    <property type="entry name" value="DNA/RNA_helicase_DEAH_CS"/>
</dbReference>
<dbReference type="SUPFAM" id="SSF57903">
    <property type="entry name" value="FYVE/PHD zinc finger"/>
    <property type="match status" value="1"/>
</dbReference>
<feature type="domain" description="Chromo" evidence="19">
    <location>
        <begin position="405"/>
        <end position="462"/>
    </location>
</feature>
<dbReference type="GO" id="GO:0140658">
    <property type="term" value="F:ATP-dependent chromatin remodeler activity"/>
    <property type="evidence" value="ECO:0007669"/>
    <property type="project" value="TreeGrafter"/>
</dbReference>
<dbReference type="Pfam" id="PF00271">
    <property type="entry name" value="Helicase_C"/>
    <property type="match status" value="1"/>
</dbReference>
<dbReference type="GO" id="GO:0003682">
    <property type="term" value="F:chromatin binding"/>
    <property type="evidence" value="ECO:0007669"/>
    <property type="project" value="TreeGrafter"/>
</dbReference>
<dbReference type="GO" id="GO:0042393">
    <property type="term" value="F:histone binding"/>
    <property type="evidence" value="ECO:0007669"/>
    <property type="project" value="TreeGrafter"/>
</dbReference>
<dbReference type="InterPro" id="IPR009462">
    <property type="entry name" value="CHD_II_SANT-like"/>
</dbReference>
<dbReference type="FunFam" id="3.30.40.10:FF:000011">
    <property type="entry name" value="chromodomain-helicase-DNA-binding protein 4 isoform X1"/>
    <property type="match status" value="1"/>
</dbReference>
<protein>
    <submittedName>
        <fullName evidence="23">Chromodomain helicase DNA binding protein 5</fullName>
    </submittedName>
</protein>
<evidence type="ECO:0000313" key="24">
    <source>
        <dbReference type="Proteomes" id="UP000694556"/>
    </source>
</evidence>
<feature type="region of interest" description="Disordered" evidence="18">
    <location>
        <begin position="1"/>
        <end position="45"/>
    </location>
</feature>
<feature type="compositionally biased region" description="Pro residues" evidence="18">
    <location>
        <begin position="1653"/>
        <end position="1667"/>
    </location>
</feature>
<keyword evidence="6" id="KW-0547">Nucleotide-binding</keyword>
<dbReference type="Gene3D" id="2.40.50.40">
    <property type="match status" value="1"/>
</dbReference>
<feature type="compositionally biased region" description="Acidic residues" evidence="18">
    <location>
        <begin position="1214"/>
        <end position="1223"/>
    </location>
</feature>
<evidence type="ECO:0000256" key="3">
    <source>
        <dbReference type="ARBA" id="ARBA00022553"/>
    </source>
</evidence>
<dbReference type="SUPFAM" id="SSF54160">
    <property type="entry name" value="Chromo domain-like"/>
    <property type="match status" value="1"/>
</dbReference>
<evidence type="ECO:0000256" key="6">
    <source>
        <dbReference type="ARBA" id="ARBA00022741"/>
    </source>
</evidence>
<evidence type="ECO:0000256" key="9">
    <source>
        <dbReference type="ARBA" id="ARBA00022833"/>
    </source>
</evidence>
<dbReference type="PROSITE" id="PS51194">
    <property type="entry name" value="HELICASE_CTER"/>
    <property type="match status" value="1"/>
</dbReference>
<accession>A0A8C3CJ40</accession>
<dbReference type="Ensembl" id="ENSCMMT00000024090.1">
    <property type="protein sequence ID" value="ENSCMMP00000021995.1"/>
    <property type="gene ID" value="ENSCMMG00000011450.1"/>
</dbReference>
<dbReference type="Pfam" id="PF06461">
    <property type="entry name" value="CHDII_SANT-like"/>
    <property type="match status" value="1"/>
</dbReference>
<dbReference type="InterPro" id="IPR000953">
    <property type="entry name" value="Chromo/chromo_shadow_dom"/>
</dbReference>
<dbReference type="InterPro" id="IPR012958">
    <property type="entry name" value="CHD_N"/>
</dbReference>
<feature type="compositionally biased region" description="Basic residues" evidence="18">
    <location>
        <begin position="163"/>
        <end position="181"/>
    </location>
</feature>
<keyword evidence="11" id="KW-0156">Chromatin regulator</keyword>
<feature type="domain" description="Helicase ATP-binding" evidence="21">
    <location>
        <begin position="593"/>
        <end position="748"/>
    </location>
</feature>
<evidence type="ECO:0000256" key="5">
    <source>
        <dbReference type="ARBA" id="ARBA00022737"/>
    </source>
</evidence>
<evidence type="ECO:0000256" key="4">
    <source>
        <dbReference type="ARBA" id="ARBA00022723"/>
    </source>
</evidence>
<feature type="region of interest" description="Disordered" evidence="18">
    <location>
        <begin position="1364"/>
        <end position="1389"/>
    </location>
</feature>
<keyword evidence="3" id="KW-0597">Phosphoprotein</keyword>
<dbReference type="Proteomes" id="UP000694556">
    <property type="component" value="Chromosome 22"/>
</dbReference>
<feature type="compositionally biased region" description="Polar residues" evidence="18">
    <location>
        <begin position="1192"/>
        <end position="1211"/>
    </location>
</feature>
<dbReference type="GO" id="GO:0016581">
    <property type="term" value="C:NuRD complex"/>
    <property type="evidence" value="ECO:0007669"/>
    <property type="project" value="TreeGrafter"/>
</dbReference>
<dbReference type="InterPro" id="IPR019787">
    <property type="entry name" value="Znf_PHD-finger"/>
</dbReference>
<dbReference type="SUPFAM" id="SSF52540">
    <property type="entry name" value="P-loop containing nucleoside triphosphate hydrolases"/>
    <property type="match status" value="2"/>
</dbReference>
<dbReference type="InterPro" id="IPR012957">
    <property type="entry name" value="CHD_C2"/>
</dbReference>
<evidence type="ECO:0000256" key="10">
    <source>
        <dbReference type="ARBA" id="ARBA00022840"/>
    </source>
</evidence>
<dbReference type="CDD" id="cd15532">
    <property type="entry name" value="PHD2_CHD_II"/>
    <property type="match status" value="1"/>
</dbReference>
<dbReference type="SMART" id="SM00298">
    <property type="entry name" value="CHROMO"/>
    <property type="match status" value="1"/>
</dbReference>
<dbReference type="Pfam" id="PF00628">
    <property type="entry name" value="PHD"/>
    <property type="match status" value="2"/>
</dbReference>
<dbReference type="FunFam" id="3.40.50.300:FF:000015">
    <property type="entry name" value="chromodomain-helicase-DNA-binding protein 9 isoform X1"/>
    <property type="match status" value="1"/>
</dbReference>
<dbReference type="SMART" id="SM00249">
    <property type="entry name" value="PHD"/>
    <property type="match status" value="2"/>
</dbReference>
<dbReference type="InterPro" id="IPR014001">
    <property type="entry name" value="Helicase_ATP-bd"/>
</dbReference>
<dbReference type="SMART" id="SM01147">
    <property type="entry name" value="DUF1087"/>
    <property type="match status" value="1"/>
</dbReference>
<dbReference type="GO" id="GO:0003677">
    <property type="term" value="F:DNA binding"/>
    <property type="evidence" value="ECO:0007669"/>
    <property type="project" value="UniProtKB-KW"/>
</dbReference>
<dbReference type="PROSITE" id="PS50013">
    <property type="entry name" value="CHROMO_2"/>
    <property type="match status" value="1"/>
</dbReference>
<dbReference type="Pfam" id="PF08074">
    <property type="entry name" value="CHDCT2"/>
    <property type="match status" value="1"/>
</dbReference>
<dbReference type="InterPro" id="IPR016197">
    <property type="entry name" value="Chromo-like_dom_sf"/>
</dbReference>
<sequence>SESEGSDYSPNKKKKKKLKEKKEKKTKRKKKDEEDDDNDDGGLKSSAQLMEEWGLDDVDYIFSEEDYHTLTNYKAFSQFLRPLIAKKNPKIPMSKMMTVLGAKWREFSANNPFKGSSAAAAAAAVAAAVETVTVAPPLAASPQQSALPAVIRKAKTKEGKGPGVRKKIKGSKDGKKKGKGKKMAGLKFRFGGIPSKRKKGSSVSVCSLSSGQGFGNKAAGKKHSSLAHAPLPCRLCAALVSEEGDGYETDHQDYCEVCQQGGEIILCDTCPRAYHLVCLDPELEKAPEGKWSCPHCEKEGIQWETKEDEDEEEEGGEEEEDDHMEFCRVCKDGGELLCCDTCPSSYHLHCLNPPLPEIPNGEWLCPRCTCPPLKGKVQRILHWTWKEPPAPLPSTLPAPDAELPLPLPKVLEGIPEREFFVKWAGLSYWHCSWVKELQLELYHTVMYRNYQRKNDMDEPPAFDYGSGDEDSQREKRKNKDPQYAKMEERFYRYGIKPERVLPGRPEPWGVVSGAARAGARPTTLPMELMLGEDTRPLKKLNKKGKKLKEEKLEKPPETPLVDPTVKFDKQPWYIDATGGTLHPYQLEGLNWLRFSWAQGTDTILADEMGLGKTVQTIVFLYSLYKEGHSKGPYLVSAPLSTIINWEREFEMWAPDFYVVTYTGDKESRSVIRENEFSFEDNAIRSGKKVFRMKKEAQIKFHVLLTSYELITIDQAVLGSIEWACLVVDEAHRLKNNQSKVGSRHFLLLCTLLLGMRDVLSLHRLCPGHVSVGFLSLTNLEGFLEEFADISKEDQIKKLHDLLGPHMLRRLKADVFKNMPAKTELIVRVELSQMQKKYYKFILTRNFEALNSKGGGNQVSLLNIMMDLKKCCNHPYLFPVAAVEAPVLPNGSYDGNSLVKSSGKLMLLQKMLKKLRDGGHRVLIFSQMTKMLDLLEDFLEYEGYKYERIDGGITGGLRQEAIDRFNAPGAQQFCFLLSTRAGGLGINLATADTVIIYDSDWNPHNDIQAFSRAHRIGQNKKVMIYRFVTRASVEERITQVAKRKMMLTHLVVRPGLGSKSGSMTKQELDDILKFGTEELFKDDVEGDNKDVDDSSVIHYDDAAISKLLDRNQDATDDTELQNMNEYLSSFKVAQYVVREEDGVEEVEREIIKQEENVDPDYWEKLLRHHYEQQQEDLARNLGKGKRIRKQVNYNDASQEDQGMLSDNQSEYSIGSEDEDEDFEERPEGGRRQSRRQLKSDRDKPLPPLLARVGGNIEVLGFNARQRKAFLNAIMRWGMPPQDAFNSHWLVRDLRGKSEKEFRAYVSLFMRHLCEPGADGAETFADGVPREGLSRQHVLTRIGVMSLVRKKVQEFEHVNGKYSTPDLILEGPESKKSSEIVSSDPNTPVPASPAHMHTGPLTLAGKCACGLPSDFGLAEEGRWNKASEGFAGICLALCSWQSPGVPVNSCLSPVSAELHTLWQNEERAAISSGKIYDIWHRRHDYWLLAGIVTHGYARWQDIQNDPRYVILNEPFKSEIHKGNYLEMKNKFLARRFKLLEQALVIEEQLRRAAYLNMTQDPNHPAMALNARLAEVECLAESHQHLSKESLAGNKPANAVLHKVLNQLEELLSDMKADVTRLPSMLSRIPPVAARLQMSERSILSRLTTRGGEPPTVSPPLFPPSSPPGHPAAREQEPRDGTDTAGQGTRALPQARVPLAFECASPDVTPPPRELL</sequence>
<feature type="domain" description="PHD-type" evidence="20">
    <location>
        <begin position="324"/>
        <end position="371"/>
    </location>
</feature>
<feature type="region of interest" description="Disordered" evidence="18">
    <location>
        <begin position="457"/>
        <end position="481"/>
    </location>
</feature>
<dbReference type="PROSITE" id="PS51192">
    <property type="entry name" value="HELICASE_ATP_BIND_1"/>
    <property type="match status" value="1"/>
</dbReference>
<dbReference type="FunFam" id="3.30.40.10:FF:000001">
    <property type="entry name" value="chromodomain-helicase-DNA-binding protein 3 isoform X1"/>
    <property type="match status" value="1"/>
</dbReference>
<feature type="domain" description="Helicase C-terminal" evidence="22">
    <location>
        <begin position="906"/>
        <end position="1071"/>
    </location>
</feature>
<keyword evidence="13" id="KW-0238">DNA-binding</keyword>
<dbReference type="CDD" id="cd18793">
    <property type="entry name" value="SF2_C_SNF"/>
    <property type="match status" value="1"/>
</dbReference>
<keyword evidence="9" id="KW-0862">Zinc</keyword>
<dbReference type="Gene3D" id="3.30.40.10">
    <property type="entry name" value="Zinc/RING finger domain, C3HC4 (zinc finger)"/>
    <property type="match status" value="2"/>
</dbReference>
<dbReference type="Pfam" id="PF08073">
    <property type="entry name" value="CHDNT"/>
    <property type="match status" value="1"/>
</dbReference>
<evidence type="ECO:0000256" key="11">
    <source>
        <dbReference type="ARBA" id="ARBA00022853"/>
    </source>
</evidence>
<keyword evidence="10" id="KW-0067">ATP-binding</keyword>
<evidence type="ECO:0000259" key="19">
    <source>
        <dbReference type="PROSITE" id="PS50013"/>
    </source>
</evidence>
<evidence type="ECO:0000256" key="15">
    <source>
        <dbReference type="ARBA" id="ARBA00023242"/>
    </source>
</evidence>
<feature type="compositionally biased region" description="Basic residues" evidence="18">
    <location>
        <begin position="11"/>
        <end position="30"/>
    </location>
</feature>
<dbReference type="Gene3D" id="3.40.50.300">
    <property type="entry name" value="P-loop containing nucleotide triphosphate hydrolases"/>
    <property type="match status" value="1"/>
</dbReference>
<keyword evidence="24" id="KW-1185">Reference proteome</keyword>
<dbReference type="CDD" id="cd18667">
    <property type="entry name" value="CD1_tandem_CHD3-4_like"/>
    <property type="match status" value="1"/>
</dbReference>
<comment type="subcellular location">
    <subcellularLocation>
        <location evidence="1">Nucleus</location>
    </subcellularLocation>
</comment>
<evidence type="ECO:0000256" key="17">
    <source>
        <dbReference type="PROSITE-ProRule" id="PRU00146"/>
    </source>
</evidence>
<name>A0A8C3CJ40_CAIMO</name>
<keyword evidence="12" id="KW-0805">Transcription regulation</keyword>
<dbReference type="FunFam" id="1.10.10.60:FF:000037">
    <property type="entry name" value="chromodomain-helicase-DNA-binding protein 3 isoform X1"/>
    <property type="match status" value="1"/>
</dbReference>
<evidence type="ECO:0000259" key="21">
    <source>
        <dbReference type="PROSITE" id="PS51192"/>
    </source>
</evidence>
<keyword evidence="8" id="KW-0378">Hydrolase</keyword>
<evidence type="ECO:0000313" key="23">
    <source>
        <dbReference type="Ensembl" id="ENSCMMP00000021995.1"/>
    </source>
</evidence>
<feature type="region of interest" description="Disordered" evidence="18">
    <location>
        <begin position="1645"/>
        <end position="1713"/>
    </location>
</feature>
<evidence type="ECO:0000256" key="1">
    <source>
        <dbReference type="ARBA" id="ARBA00004123"/>
    </source>
</evidence>
<dbReference type="InterPro" id="IPR001650">
    <property type="entry name" value="Helicase_C-like"/>
</dbReference>
<evidence type="ECO:0000256" key="14">
    <source>
        <dbReference type="ARBA" id="ARBA00023163"/>
    </source>
</evidence>
<evidence type="ECO:0000256" key="2">
    <source>
        <dbReference type="ARBA" id="ARBA00007025"/>
    </source>
</evidence>
<dbReference type="PROSITE" id="PS50016">
    <property type="entry name" value="ZF_PHD_2"/>
    <property type="match status" value="2"/>
</dbReference>
<dbReference type="CDD" id="cd15531">
    <property type="entry name" value="PHD1_CHD_II"/>
    <property type="match status" value="1"/>
</dbReference>
<evidence type="ECO:0000256" key="12">
    <source>
        <dbReference type="ARBA" id="ARBA00023015"/>
    </source>
</evidence>
<evidence type="ECO:0000256" key="13">
    <source>
        <dbReference type="ARBA" id="ARBA00023125"/>
    </source>
</evidence>
<evidence type="ECO:0000259" key="22">
    <source>
        <dbReference type="PROSITE" id="PS51194"/>
    </source>
</evidence>
<dbReference type="GO" id="GO:0005524">
    <property type="term" value="F:ATP binding"/>
    <property type="evidence" value="ECO:0007669"/>
    <property type="project" value="UniProtKB-KW"/>
</dbReference>
<dbReference type="InterPro" id="IPR000330">
    <property type="entry name" value="SNF2_N"/>
</dbReference>
<evidence type="ECO:0000259" key="20">
    <source>
        <dbReference type="PROSITE" id="PS50016"/>
    </source>
</evidence>
<dbReference type="SMART" id="SM00490">
    <property type="entry name" value="HELICc"/>
    <property type="match status" value="1"/>
</dbReference>
<dbReference type="FunFam" id="3.40.50.10810:FF:000001">
    <property type="entry name" value="chromodomain-helicase-DNA-binding protein 3 isoform X1"/>
    <property type="match status" value="1"/>
</dbReference>
<dbReference type="GO" id="GO:0008270">
    <property type="term" value="F:zinc ion binding"/>
    <property type="evidence" value="ECO:0007669"/>
    <property type="project" value="UniProtKB-KW"/>
</dbReference>
<feature type="region of interest" description="Disordered" evidence="18">
    <location>
        <begin position="1192"/>
        <end position="1247"/>
    </location>
</feature>
<dbReference type="Gene3D" id="1.10.10.60">
    <property type="entry name" value="Homeodomain-like"/>
    <property type="match status" value="1"/>
</dbReference>
<keyword evidence="5" id="KW-0677">Repeat</keyword>
<feature type="compositionally biased region" description="Basic and acidic residues" evidence="18">
    <location>
        <begin position="470"/>
        <end position="481"/>
    </location>
</feature>